<feature type="transmembrane region" description="Helical" evidence="1">
    <location>
        <begin position="76"/>
        <end position="99"/>
    </location>
</feature>
<dbReference type="KEGG" id="awe:JG540_08770"/>
<dbReference type="EMBL" id="CP066802">
    <property type="protein sequence ID" value="QQM67110.1"/>
    <property type="molecule type" value="Genomic_DNA"/>
</dbReference>
<keyword evidence="3" id="KW-1185">Reference proteome</keyword>
<evidence type="ECO:0000313" key="3">
    <source>
        <dbReference type="Proteomes" id="UP000595895"/>
    </source>
</evidence>
<dbReference type="PANTHER" id="PTHR37305">
    <property type="entry name" value="INTEGRAL MEMBRANE PROTEIN-RELATED"/>
    <property type="match status" value="1"/>
</dbReference>
<accession>A0A7T7S1Y2</accession>
<gene>
    <name evidence="2" type="ORF">JG540_08770</name>
</gene>
<dbReference type="RefSeq" id="WP_200275410.1">
    <property type="nucleotide sequence ID" value="NZ_CP066802.1"/>
</dbReference>
<proteinExistence type="predicted"/>
<name>A0A7T7S1Y2_9ACTO</name>
<dbReference type="PANTHER" id="PTHR37305:SF1">
    <property type="entry name" value="MEMBRANE PROTEIN"/>
    <property type="match status" value="1"/>
</dbReference>
<feature type="transmembrane region" description="Helical" evidence="1">
    <location>
        <begin position="120"/>
        <end position="145"/>
    </location>
</feature>
<sequence length="280" mass="29390">MSTAVTAPSTPQSRPRLRIQGRQSFLTLVRSEWIKVRSVVSTWVTAALTVSITVLLGAGLAIGYSQTPEMAEQAKHMIAAGSAFGHLVVAVLGALVITGEYGSGQIRSSLAAAPQRTRLMAAKVLVVSALAFLLGAFSVLLSWAVSAPFMGEHAGSLADAHYLGYVWGTGLSFVVITVMSLALGYLLRSTAGAITVSMVLLFVLQIPLGLAAMKWQSVLWVVNLLPGGAVQALADPHSLVHTWGAEGSYTLSQPLTVAVAAAWALVPLLAAWVTFIKRDA</sequence>
<evidence type="ECO:0000313" key="2">
    <source>
        <dbReference type="EMBL" id="QQM67110.1"/>
    </source>
</evidence>
<keyword evidence="1" id="KW-1133">Transmembrane helix</keyword>
<feature type="transmembrane region" description="Helical" evidence="1">
    <location>
        <begin position="194"/>
        <end position="213"/>
    </location>
</feature>
<dbReference type="Pfam" id="PF12730">
    <property type="entry name" value="ABC2_membrane_4"/>
    <property type="match status" value="1"/>
</dbReference>
<reference evidence="2 3" key="1">
    <citation type="submission" date="2020-12" db="EMBL/GenBank/DDBJ databases">
        <authorList>
            <person name="Zhou J."/>
        </authorList>
    </citation>
    <scope>NUCLEOTIDE SEQUENCE [LARGE SCALE GENOMIC DNA]</scope>
    <source>
        <strain evidence="2 3">CCUG 61299</strain>
    </source>
</reference>
<dbReference type="AlphaFoldDB" id="A0A7T7S1Y2"/>
<keyword evidence="1" id="KW-0812">Transmembrane</keyword>
<dbReference type="Proteomes" id="UP000595895">
    <property type="component" value="Chromosome"/>
</dbReference>
<feature type="transmembrane region" description="Helical" evidence="1">
    <location>
        <begin position="165"/>
        <end position="187"/>
    </location>
</feature>
<feature type="transmembrane region" description="Helical" evidence="1">
    <location>
        <begin position="40"/>
        <end position="64"/>
    </location>
</feature>
<protein>
    <submittedName>
        <fullName evidence="2">ABC transporter permease subunit</fullName>
    </submittedName>
</protein>
<evidence type="ECO:0000256" key="1">
    <source>
        <dbReference type="SAM" id="Phobius"/>
    </source>
</evidence>
<keyword evidence="1" id="KW-0472">Membrane</keyword>
<feature type="transmembrane region" description="Helical" evidence="1">
    <location>
        <begin position="255"/>
        <end position="276"/>
    </location>
</feature>
<organism evidence="2 3">
    <name type="scientific">Actinomyces weissii</name>
    <dbReference type="NCBI Taxonomy" id="675090"/>
    <lineage>
        <taxon>Bacteria</taxon>
        <taxon>Bacillati</taxon>
        <taxon>Actinomycetota</taxon>
        <taxon>Actinomycetes</taxon>
        <taxon>Actinomycetales</taxon>
        <taxon>Actinomycetaceae</taxon>
        <taxon>Actinomyces</taxon>
    </lineage>
</organism>